<dbReference type="GO" id="GO:0061640">
    <property type="term" value="P:cytoskeleton-dependent cytokinesis"/>
    <property type="evidence" value="ECO:0007669"/>
    <property type="project" value="InterPro"/>
</dbReference>
<dbReference type="OrthoDB" id="5403729at2759"/>
<reference evidence="2 3" key="1">
    <citation type="journal article" date="2015" name="Genome Announc.">
        <title>Draft Genome Sequence and Gene Annotation of the Entomopathogenic Fungus Verticillium hemipterigenum.</title>
        <authorList>
            <person name="Horn F."/>
            <person name="Habel A."/>
            <person name="Scharf D.H."/>
            <person name="Dworschak J."/>
            <person name="Brakhage A.A."/>
            <person name="Guthke R."/>
            <person name="Hertweck C."/>
            <person name="Linde J."/>
        </authorList>
    </citation>
    <scope>NUCLEOTIDE SEQUENCE [LARGE SCALE GENOMIC DNA]</scope>
</reference>
<gene>
    <name evidence="2" type="ORF">VHEMI06553</name>
</gene>
<feature type="coiled-coil region" evidence="1">
    <location>
        <begin position="177"/>
        <end position="204"/>
    </location>
</feature>
<sequence>MASPIDETTLSTLSLLESRLLRIEHVIHGRDSPTAPASGEDSALQRMADLERRFGLITSRIRVYGELMKIYNANPDFFHAPKPSEIPSQLSPDAIRSIVLASAPSFSTTLSALTAIQDSPIPDPAESASLITLSDRMKAIEATQLAQAAEMAELRSRSEVALRAWFEGDMLPKSDFMADVEDRFEQVERAVKRRENEIERAKAI</sequence>
<proteinExistence type="predicted"/>
<keyword evidence="1" id="KW-0175">Coiled coil</keyword>
<dbReference type="AlphaFoldDB" id="A0A0A1T0Y6"/>
<evidence type="ECO:0000313" key="2">
    <source>
        <dbReference type="EMBL" id="CEJ90796.1"/>
    </source>
</evidence>
<dbReference type="Proteomes" id="UP000039046">
    <property type="component" value="Unassembled WGS sequence"/>
</dbReference>
<evidence type="ECO:0000313" key="3">
    <source>
        <dbReference type="Proteomes" id="UP000039046"/>
    </source>
</evidence>
<keyword evidence="3" id="KW-1185">Reference proteome</keyword>
<accession>A0A0A1T0Y6</accession>
<name>A0A0A1T0Y6_9HYPO</name>
<dbReference type="InterPro" id="IPR009991">
    <property type="entry name" value="DCTN3"/>
</dbReference>
<dbReference type="GO" id="GO:0005869">
    <property type="term" value="C:dynactin complex"/>
    <property type="evidence" value="ECO:0007669"/>
    <property type="project" value="InterPro"/>
</dbReference>
<evidence type="ECO:0000256" key="1">
    <source>
        <dbReference type="SAM" id="Coils"/>
    </source>
</evidence>
<evidence type="ECO:0008006" key="4">
    <source>
        <dbReference type="Google" id="ProtNLM"/>
    </source>
</evidence>
<dbReference type="HOGENOM" id="CLU_091042_0_0_1"/>
<organism evidence="2 3">
    <name type="scientific">[Torrubiella] hemipterigena</name>
    <dbReference type="NCBI Taxonomy" id="1531966"/>
    <lineage>
        <taxon>Eukaryota</taxon>
        <taxon>Fungi</taxon>
        <taxon>Dikarya</taxon>
        <taxon>Ascomycota</taxon>
        <taxon>Pezizomycotina</taxon>
        <taxon>Sordariomycetes</taxon>
        <taxon>Hypocreomycetidae</taxon>
        <taxon>Hypocreales</taxon>
        <taxon>Clavicipitaceae</taxon>
        <taxon>Clavicipitaceae incertae sedis</taxon>
        <taxon>'Torrubiella' clade</taxon>
    </lineage>
</organism>
<dbReference type="Pfam" id="PF07426">
    <property type="entry name" value="Dynactin_p22"/>
    <property type="match status" value="1"/>
</dbReference>
<dbReference type="EMBL" id="CDHN01000003">
    <property type="protein sequence ID" value="CEJ90796.1"/>
    <property type="molecule type" value="Genomic_DNA"/>
</dbReference>
<protein>
    <recommendedName>
        <fullName evidence="4">Nuclear distribution protein</fullName>
    </recommendedName>
</protein>